<evidence type="ECO:0000313" key="4">
    <source>
        <dbReference type="EMBL" id="EDR06597.1"/>
    </source>
</evidence>
<protein>
    <submittedName>
        <fullName evidence="4">Predicted protein</fullName>
    </submittedName>
</protein>
<feature type="compositionally biased region" description="Basic and acidic residues" evidence="1">
    <location>
        <begin position="362"/>
        <end position="381"/>
    </location>
</feature>
<dbReference type="HOGENOM" id="CLU_033259_1_1_1"/>
<dbReference type="STRING" id="486041.B0DG81"/>
<evidence type="ECO:0000256" key="2">
    <source>
        <dbReference type="SAM" id="Phobius"/>
    </source>
</evidence>
<dbReference type="OrthoDB" id="2758521at2759"/>
<keyword evidence="2" id="KW-0472">Membrane</keyword>
<evidence type="ECO:0000313" key="5">
    <source>
        <dbReference type="Proteomes" id="UP000001194"/>
    </source>
</evidence>
<gene>
    <name evidence="4" type="ORF">LACBIDRAFT_300181</name>
</gene>
<feature type="chain" id="PRO_5002749071" evidence="3">
    <location>
        <begin position="25"/>
        <end position="469"/>
    </location>
</feature>
<sequence length="469" mass="51667">MVRRSRTTFFYGLVLILLCPLVAPYPSNQTIDDQFGDSVTGLVPNFWSDLYSPWANETCGGCAIKLDVTQVYKGTYSAATYHPDLGSLGVGMQFTGTAIYVFFTLVNYQGDGITVLTSANFSVDGEPPTTFTYTPNMTSNAVLYKSLVFSQTGLPNTLHKLNISTTGNISMYLNFDYAIYTSVCYFQSWLTLIKVSPSLFFSSADDDTVLVSSSTTSVSTSTTFLTQNSQTGSSVRKSTTANGARTLVGAIVGGIAGGIAIFVFVIFLLSYWHRRRNPDGLQKDGGNGDPASLIRSFNIGRGPPAVSAPRIAQFRSEIRSKTPIVTPQLSNSGQGGAEPSQRYGSHGKLNTTDVVSNGMLRRGHDNSRPNTRELTREEVRHERQEELDYRLRMVQREMEQVTESTLASRRQQTLRHTGEEGLLVSDMRREIMLMTEQISLLRAQQRSAWALGLSDDPPPGYTPRRGEHS</sequence>
<proteinExistence type="predicted"/>
<accession>B0DG81</accession>
<reference evidence="4 5" key="1">
    <citation type="journal article" date="2008" name="Nature">
        <title>The genome of Laccaria bicolor provides insights into mycorrhizal symbiosis.</title>
        <authorList>
            <person name="Martin F."/>
            <person name="Aerts A."/>
            <person name="Ahren D."/>
            <person name="Brun A."/>
            <person name="Danchin E.G.J."/>
            <person name="Duchaussoy F."/>
            <person name="Gibon J."/>
            <person name="Kohler A."/>
            <person name="Lindquist E."/>
            <person name="Pereda V."/>
            <person name="Salamov A."/>
            <person name="Shapiro H.J."/>
            <person name="Wuyts J."/>
            <person name="Blaudez D."/>
            <person name="Buee M."/>
            <person name="Brokstein P."/>
            <person name="Canbaeck B."/>
            <person name="Cohen D."/>
            <person name="Courty P.E."/>
            <person name="Coutinho P.M."/>
            <person name="Delaruelle C."/>
            <person name="Detter J.C."/>
            <person name="Deveau A."/>
            <person name="DiFazio S."/>
            <person name="Duplessis S."/>
            <person name="Fraissinet-Tachet L."/>
            <person name="Lucic E."/>
            <person name="Frey-Klett P."/>
            <person name="Fourrey C."/>
            <person name="Feussner I."/>
            <person name="Gay G."/>
            <person name="Grimwood J."/>
            <person name="Hoegger P.J."/>
            <person name="Jain P."/>
            <person name="Kilaru S."/>
            <person name="Labbe J."/>
            <person name="Lin Y.C."/>
            <person name="Legue V."/>
            <person name="Le Tacon F."/>
            <person name="Marmeisse R."/>
            <person name="Melayah D."/>
            <person name="Montanini B."/>
            <person name="Muratet M."/>
            <person name="Nehls U."/>
            <person name="Niculita-Hirzel H."/>
            <person name="Oudot-Le Secq M.P."/>
            <person name="Peter M."/>
            <person name="Quesneville H."/>
            <person name="Rajashekar B."/>
            <person name="Reich M."/>
            <person name="Rouhier N."/>
            <person name="Schmutz J."/>
            <person name="Yin T."/>
            <person name="Chalot M."/>
            <person name="Henrissat B."/>
            <person name="Kuees U."/>
            <person name="Lucas S."/>
            <person name="Van de Peer Y."/>
            <person name="Podila G.K."/>
            <person name="Polle A."/>
            <person name="Pukkila P.J."/>
            <person name="Richardson P.M."/>
            <person name="Rouze P."/>
            <person name="Sanders I.R."/>
            <person name="Stajich J.E."/>
            <person name="Tunlid A."/>
            <person name="Tuskan G."/>
            <person name="Grigoriev I.V."/>
        </authorList>
    </citation>
    <scope>NUCLEOTIDE SEQUENCE [LARGE SCALE GENOMIC DNA]</scope>
    <source>
        <strain evidence="5">S238N-H82 / ATCC MYA-4686</strain>
    </source>
</reference>
<dbReference type="GeneID" id="6078444"/>
<feature type="region of interest" description="Disordered" evidence="1">
    <location>
        <begin position="280"/>
        <end position="381"/>
    </location>
</feature>
<keyword evidence="5" id="KW-1185">Reference proteome</keyword>
<dbReference type="RefSeq" id="XP_001882969.1">
    <property type="nucleotide sequence ID" value="XM_001882934.1"/>
</dbReference>
<feature type="compositionally biased region" description="Polar residues" evidence="1">
    <location>
        <begin position="323"/>
        <end position="332"/>
    </location>
</feature>
<name>B0DG81_LACBS</name>
<dbReference type="AlphaFoldDB" id="B0DG81"/>
<dbReference type="InParanoid" id="B0DG81"/>
<dbReference type="EMBL" id="DS547108">
    <property type="protein sequence ID" value="EDR06597.1"/>
    <property type="molecule type" value="Genomic_DNA"/>
</dbReference>
<feature type="transmembrane region" description="Helical" evidence="2">
    <location>
        <begin position="247"/>
        <end position="272"/>
    </location>
</feature>
<dbReference type="Proteomes" id="UP000001194">
    <property type="component" value="Unassembled WGS sequence"/>
</dbReference>
<keyword evidence="2" id="KW-0812">Transmembrane</keyword>
<organism evidence="5">
    <name type="scientific">Laccaria bicolor (strain S238N-H82 / ATCC MYA-4686)</name>
    <name type="common">Bicoloured deceiver</name>
    <name type="synonym">Laccaria laccata var. bicolor</name>
    <dbReference type="NCBI Taxonomy" id="486041"/>
    <lineage>
        <taxon>Eukaryota</taxon>
        <taxon>Fungi</taxon>
        <taxon>Dikarya</taxon>
        <taxon>Basidiomycota</taxon>
        <taxon>Agaricomycotina</taxon>
        <taxon>Agaricomycetes</taxon>
        <taxon>Agaricomycetidae</taxon>
        <taxon>Agaricales</taxon>
        <taxon>Agaricineae</taxon>
        <taxon>Hydnangiaceae</taxon>
        <taxon>Laccaria</taxon>
    </lineage>
</organism>
<keyword evidence="2" id="KW-1133">Transmembrane helix</keyword>
<dbReference type="KEGG" id="lbc:LACBIDRAFT_300181"/>
<dbReference type="Gene3D" id="2.60.120.260">
    <property type="entry name" value="Galactose-binding domain-like"/>
    <property type="match status" value="1"/>
</dbReference>
<evidence type="ECO:0000256" key="1">
    <source>
        <dbReference type="SAM" id="MobiDB-lite"/>
    </source>
</evidence>
<keyword evidence="3" id="KW-0732">Signal</keyword>
<evidence type="ECO:0000256" key="3">
    <source>
        <dbReference type="SAM" id="SignalP"/>
    </source>
</evidence>
<feature type="signal peptide" evidence="3">
    <location>
        <begin position="1"/>
        <end position="24"/>
    </location>
</feature>